<dbReference type="InterPro" id="IPR036388">
    <property type="entry name" value="WH-like_DNA-bd_sf"/>
</dbReference>
<dbReference type="Gene3D" id="1.10.10.10">
    <property type="entry name" value="Winged helix-like DNA-binding domain superfamily/Winged helix DNA-binding domain"/>
    <property type="match status" value="1"/>
</dbReference>
<dbReference type="RefSeq" id="WP_380839399.1">
    <property type="nucleotide sequence ID" value="NZ_JBHSFP010000005.1"/>
</dbReference>
<comment type="similarity">
    <text evidence="1">Belongs to the AfsR/DnrI/RedD regulatory family.</text>
</comment>
<dbReference type="SUPFAM" id="SSF52540">
    <property type="entry name" value="P-loop containing nucleoside triphosphate hydrolases"/>
    <property type="match status" value="1"/>
</dbReference>
<keyword evidence="2" id="KW-0805">Transcription regulation</keyword>
<keyword evidence="3 5" id="KW-0238">DNA-binding</keyword>
<dbReference type="InterPro" id="IPR027417">
    <property type="entry name" value="P-loop_NTPase"/>
</dbReference>
<dbReference type="PANTHER" id="PTHR35807:SF1">
    <property type="entry name" value="TRANSCRIPTIONAL REGULATOR REDD"/>
    <property type="match status" value="1"/>
</dbReference>
<dbReference type="InterPro" id="IPR001867">
    <property type="entry name" value="OmpR/PhoB-type_DNA-bd"/>
</dbReference>
<dbReference type="Pfam" id="PF03704">
    <property type="entry name" value="BTAD"/>
    <property type="match status" value="1"/>
</dbReference>
<feature type="domain" description="OmpR/PhoB-type" evidence="6">
    <location>
        <begin position="3"/>
        <end position="104"/>
    </location>
</feature>
<dbReference type="InterPro" id="IPR041664">
    <property type="entry name" value="AAA_16"/>
</dbReference>
<dbReference type="Proteomes" id="UP001596004">
    <property type="component" value="Unassembled WGS sequence"/>
</dbReference>
<sequence length="624" mass="67768">MSEPSETAPSSLGFRYLGPLEVQAGGRRLRIGSPRQRVVLAMLLLSSDCVVSVDGLVDAIWGGSPPATGRTQVAICIAALRKLFAAAGYHDVITTVSPGYKLVSDGCRIDGEQFSRLVDEGQAALQQGRTTEASAKLDEALKLWGGPALAGVPSAVVEGKAIRLEETRLAVYEESLALKLELRQHTDLVPELAALVREHPLRERARALLMLAQYRGGRRSEALEIFNDGRRRLVDDLGLEPGPILRDMQAAIYRDDPKLASVRKPVPSVWTRVVPAQLPPSAPLFTGRQAELTALDALLGQRARGGPVPVGVLTGQVGVGKTALAVHWAHGAADHFPDGQLFADLRGWDPDQPASEAAAVLSGFLHALGVPHAEIPARLEERTSLYNSLVDGRKVLIVIDNVRDAAQARPLLPGSGTCCVLLTGRTLPDSHGSVRLHLRPFRTAESSALLRGIIGEERAREDPDSLERLGELCDGMPLALWSAALRLAARTHWSLKDLLSRLEDPDRRLTEISHGIWDVRARIGASYRDLSPRAALALRRLGLLGIRDVTPWMTATLLDCGPAEAEDLMEHLHETGFLEVAAREQDGRRRYRLPSLFAQYARERSRSEAPADAADSMAVRAQYA</sequence>
<feature type="DNA-binding region" description="OmpR/PhoB-type" evidence="5">
    <location>
        <begin position="3"/>
        <end position="104"/>
    </location>
</feature>
<dbReference type="PROSITE" id="PS51755">
    <property type="entry name" value="OMPR_PHOB"/>
    <property type="match status" value="1"/>
</dbReference>
<dbReference type="Gene3D" id="3.40.50.300">
    <property type="entry name" value="P-loop containing nucleotide triphosphate hydrolases"/>
    <property type="match status" value="1"/>
</dbReference>
<evidence type="ECO:0000256" key="2">
    <source>
        <dbReference type="ARBA" id="ARBA00023015"/>
    </source>
</evidence>
<evidence type="ECO:0000256" key="3">
    <source>
        <dbReference type="ARBA" id="ARBA00023125"/>
    </source>
</evidence>
<dbReference type="Pfam" id="PF13191">
    <property type="entry name" value="AAA_16"/>
    <property type="match status" value="1"/>
</dbReference>
<dbReference type="SMART" id="SM01043">
    <property type="entry name" value="BTAD"/>
    <property type="match status" value="1"/>
</dbReference>
<keyword evidence="8" id="KW-1185">Reference proteome</keyword>
<evidence type="ECO:0000259" key="6">
    <source>
        <dbReference type="PROSITE" id="PS51755"/>
    </source>
</evidence>
<evidence type="ECO:0000313" key="8">
    <source>
        <dbReference type="Proteomes" id="UP001596004"/>
    </source>
</evidence>
<evidence type="ECO:0000256" key="1">
    <source>
        <dbReference type="ARBA" id="ARBA00005820"/>
    </source>
</evidence>
<dbReference type="InterPro" id="IPR011990">
    <property type="entry name" value="TPR-like_helical_dom_sf"/>
</dbReference>
<name>A0ABV9CDK6_9ACTN</name>
<protein>
    <submittedName>
        <fullName evidence="7">BTAD domain-containing putative transcriptional regulator</fullName>
    </submittedName>
</protein>
<accession>A0ABV9CDK6</accession>
<dbReference type="SMART" id="SM00862">
    <property type="entry name" value="Trans_reg_C"/>
    <property type="match status" value="1"/>
</dbReference>
<proteinExistence type="inferred from homology"/>
<reference evidence="8" key="1">
    <citation type="journal article" date="2019" name="Int. J. Syst. Evol. Microbiol.">
        <title>The Global Catalogue of Microorganisms (GCM) 10K type strain sequencing project: providing services to taxonomists for standard genome sequencing and annotation.</title>
        <authorList>
            <consortium name="The Broad Institute Genomics Platform"/>
            <consortium name="The Broad Institute Genome Sequencing Center for Infectious Disease"/>
            <person name="Wu L."/>
            <person name="Ma J."/>
        </authorList>
    </citation>
    <scope>NUCLEOTIDE SEQUENCE [LARGE SCALE GENOMIC DNA]</scope>
    <source>
        <strain evidence="8">CGMCC 4.7132</strain>
    </source>
</reference>
<dbReference type="SUPFAM" id="SSF46894">
    <property type="entry name" value="C-terminal effector domain of the bipartite response regulators"/>
    <property type="match status" value="1"/>
</dbReference>
<dbReference type="InterPro" id="IPR016032">
    <property type="entry name" value="Sig_transdc_resp-reg_C-effctor"/>
</dbReference>
<dbReference type="InterPro" id="IPR005158">
    <property type="entry name" value="BTAD"/>
</dbReference>
<dbReference type="PRINTS" id="PR00364">
    <property type="entry name" value="DISEASERSIST"/>
</dbReference>
<dbReference type="InterPro" id="IPR051677">
    <property type="entry name" value="AfsR-DnrI-RedD_regulator"/>
</dbReference>
<organism evidence="7 8">
    <name type="scientific">Sphaerisporangium dianthi</name>
    <dbReference type="NCBI Taxonomy" id="1436120"/>
    <lineage>
        <taxon>Bacteria</taxon>
        <taxon>Bacillati</taxon>
        <taxon>Actinomycetota</taxon>
        <taxon>Actinomycetes</taxon>
        <taxon>Streptosporangiales</taxon>
        <taxon>Streptosporangiaceae</taxon>
        <taxon>Sphaerisporangium</taxon>
    </lineage>
</organism>
<dbReference type="CDD" id="cd15831">
    <property type="entry name" value="BTAD"/>
    <property type="match status" value="1"/>
</dbReference>
<dbReference type="Gene3D" id="1.25.40.10">
    <property type="entry name" value="Tetratricopeptide repeat domain"/>
    <property type="match status" value="1"/>
</dbReference>
<comment type="caution">
    <text evidence="7">The sequence shown here is derived from an EMBL/GenBank/DDBJ whole genome shotgun (WGS) entry which is preliminary data.</text>
</comment>
<evidence type="ECO:0000313" key="7">
    <source>
        <dbReference type="EMBL" id="MFC4531088.1"/>
    </source>
</evidence>
<dbReference type="EMBL" id="JBHSFP010000005">
    <property type="protein sequence ID" value="MFC4531088.1"/>
    <property type="molecule type" value="Genomic_DNA"/>
</dbReference>
<dbReference type="PANTHER" id="PTHR35807">
    <property type="entry name" value="TRANSCRIPTIONAL REGULATOR REDD-RELATED"/>
    <property type="match status" value="1"/>
</dbReference>
<evidence type="ECO:0000256" key="5">
    <source>
        <dbReference type="PROSITE-ProRule" id="PRU01091"/>
    </source>
</evidence>
<gene>
    <name evidence="7" type="ORF">ACFO60_09975</name>
</gene>
<dbReference type="SUPFAM" id="SSF48452">
    <property type="entry name" value="TPR-like"/>
    <property type="match status" value="1"/>
</dbReference>
<dbReference type="Pfam" id="PF00486">
    <property type="entry name" value="Trans_reg_C"/>
    <property type="match status" value="1"/>
</dbReference>
<evidence type="ECO:0000256" key="4">
    <source>
        <dbReference type="ARBA" id="ARBA00023163"/>
    </source>
</evidence>
<keyword evidence="4" id="KW-0804">Transcription</keyword>